<dbReference type="InterPro" id="IPR001343">
    <property type="entry name" value="Hemolysn_Ca-bd"/>
</dbReference>
<feature type="compositionally biased region" description="Polar residues" evidence="1">
    <location>
        <begin position="1081"/>
        <end position="1092"/>
    </location>
</feature>
<accession>A0A6L5XKW3</accession>
<evidence type="ECO:0000313" key="3">
    <source>
        <dbReference type="EMBL" id="MSS27836.1"/>
    </source>
</evidence>
<evidence type="ECO:0000259" key="2">
    <source>
        <dbReference type="PROSITE" id="PS50268"/>
    </source>
</evidence>
<name>A0A6L5XKW3_9BACT</name>
<dbReference type="EMBL" id="VUMH01000006">
    <property type="protein sequence ID" value="MSS27836.1"/>
    <property type="molecule type" value="Genomic_DNA"/>
</dbReference>
<dbReference type="InterPro" id="IPR013783">
    <property type="entry name" value="Ig-like_fold"/>
</dbReference>
<dbReference type="Pfam" id="PF17963">
    <property type="entry name" value="Big_9"/>
    <property type="match status" value="1"/>
</dbReference>
<dbReference type="InterPro" id="IPR010221">
    <property type="entry name" value="VCBS_dom"/>
</dbReference>
<evidence type="ECO:0000256" key="1">
    <source>
        <dbReference type="SAM" id="MobiDB-lite"/>
    </source>
</evidence>
<dbReference type="RefSeq" id="WP_154510687.1">
    <property type="nucleotide sequence ID" value="NZ_VUMH01000006.1"/>
</dbReference>
<reference evidence="3 4" key="1">
    <citation type="submission" date="2019-09" db="EMBL/GenBank/DDBJ databases">
        <title>In-depth cultivation of the pig gut microbiome towards novel bacterial diversity and tailored functional studies.</title>
        <authorList>
            <person name="Wylensek D."/>
            <person name="Hitch T.C.A."/>
            <person name="Clavel T."/>
        </authorList>
    </citation>
    <scope>NUCLEOTIDE SEQUENCE [LARGE SCALE GENOMIC DNA]</scope>
    <source>
        <strain evidence="3 4">PG-178-WT-4</strain>
    </source>
</reference>
<comment type="caution">
    <text evidence="3">The sequence shown here is derived from an EMBL/GenBank/DDBJ whole genome shotgun (WGS) entry which is preliminary data.</text>
</comment>
<dbReference type="Proteomes" id="UP000477488">
    <property type="component" value="Unassembled WGS sequence"/>
</dbReference>
<dbReference type="InterPro" id="IPR011049">
    <property type="entry name" value="Serralysin-like_metalloprot_C"/>
</dbReference>
<dbReference type="Pfam" id="PF00353">
    <property type="entry name" value="HemolysinCabind"/>
    <property type="match status" value="1"/>
</dbReference>
<feature type="domain" description="Cadherin" evidence="2">
    <location>
        <begin position="2756"/>
        <end position="2860"/>
    </location>
</feature>
<organism evidence="3 4">
    <name type="scientific">Desulfovibrio porci</name>
    <dbReference type="NCBI Taxonomy" id="2605782"/>
    <lineage>
        <taxon>Bacteria</taxon>
        <taxon>Pseudomonadati</taxon>
        <taxon>Thermodesulfobacteriota</taxon>
        <taxon>Desulfovibrionia</taxon>
        <taxon>Desulfovibrionales</taxon>
        <taxon>Desulfovibrionaceae</taxon>
        <taxon>Desulfovibrio</taxon>
    </lineage>
</organism>
<dbReference type="InterPro" id="IPR040853">
    <property type="entry name" value="RapA2_cadherin-like"/>
</dbReference>
<gene>
    <name evidence="3" type="ORF">FYJ44_07220</name>
</gene>
<feature type="compositionally biased region" description="Polar residues" evidence="1">
    <location>
        <begin position="1925"/>
        <end position="1934"/>
    </location>
</feature>
<dbReference type="PROSITE" id="PS50268">
    <property type="entry name" value="CADHERIN_2"/>
    <property type="match status" value="1"/>
</dbReference>
<dbReference type="Pfam" id="PF17803">
    <property type="entry name" value="Cadherin_4"/>
    <property type="match status" value="2"/>
</dbReference>
<sequence>MADITLSRPQAGQHIVLESVPDSRLVLQFPTDQATMERTGDNLVFSFEDGSKIELANFYTQYSQESMPDFEVDGTLVAGADFFNAFGPDLMPAAGPAAGAAARAARYNEFGNSDLLDGINHLNELDWGMNLDRPYTEDVDALGVVSPDGDEVNVAPVISISGAINVVETGVFVGGNDYKEGVPTAGGQVNAYDPNGDALHFAFVASDGSLVTSITTDYGTITINPDGSYTYVLDNDKANGLAEGQTVSEDFTVQVSDGRGGVTEATITVNVTGTNDIPSLELTRDELFVDVDGTPDMTGNITDGGTALGDDPDAGHDLHYSFGTDADGNPILSITDDYGTLTIDPDSGDYTYTLDRNSDAVKVLKGDGADDVIQHVTVVVTDEYGAHAERPLEVVIRGANDDPVITEVGKGALGVVESGVVGAEMTPVDGVMNDGGSFTVFDKDANDAQTLSVVIDGLDPSEYNVSTSSDGVTTVTTEYGVLTITPVIVTDANGSTTTTYTYIFNLYDENNPGYGDAAGKLNEGQSVDLPFRLTVTDGAGASVQQDVKVTITGTNDAPDLSLSNTNMVGSEDGVGQGTHTVLDDDADGALAGGKTVNHKFSIEHRPGENDDASIDSSVPSADFGDDAVFETKYGTLTVKADGTYTFEPSVAAQHLGAGDDVTLHFDITVTDRHDAHDTESITVTLKGANDDPTGDVQRGSLVLKESGVGDKTETGINDGWAEGPNQARIDGISEADGQFKVHEVDTNDTLTLTVKDANGNEVTLTRDPGTGELYVKDAYGTLFVTETTVNNPDGSHDTTYSYRYELDNDAVNGLKQYDETDGATHVEGEDHYSGKYTLSVSDGRPGSTPAEHEVDILIKGTNDQPKVEYSKVHAKEEGVSMGKDGDGNTATTDDGKDNGYVFPDHHRVEVSGHVNVSDPDQDGGFGLSVKLGDEFAGKDVTHYQGEGSSATPFVDASGNAFTSNITVDPAGSSETDNVQVIKTNYGTLTFHKQDWTETLGDGSTVYHKAGDYTFALDGDAAQSLAKGEKLDFHFTVTATDEHGSQGHHMIGVTIEGTNDVPILSLDHTALVVREAGVDVDASQSKDSGTATGTDDDHNATQSYGFTLGDAPDAKVYTTLYMDKDGHLQTSDNIDTCVGKLVMEPGGGYHFELFNDRPVVQGMNNGDFINSADTVNVRVTDEHGAYAQEPITIRVDGTNDAPTASASDLTVREDGVFNGNAPTVDGGTVNGRHQFEASGQIKVSDVDDKITGTNGHVAAEDGFTFKFVDATHTQVAKDGLSAQHLLSSGGDYTAVLGQIRSDTFPPDQLDALNAAIKAAAADGSLAVSDALKALIQAPGFDISTLSDANAKGILSHISLGTLTLDPQTGEYTFTMAASGSVGDIINNMFGANYYSGRTFKVEVSDPHGGTKVVEVVVKIQGTNDRPELVLDQNADHDVTDQTDTIATGSLAALDPDAKDSHNYYIVQKDAAGNDVTVNGEHLNEGNSGFWSSAGNIIDSGANGNVAATVVGKYGTLTITKDTDGNPIYKYELDHNKVSDWSAQDSADETFSIVVKDSGGAFDIKDVTFTVTGTDDGPKLTVVTADAHALEVKEEGVIPGGNVDNNADGSASGNFNVEWTDANASGEQNQHYGFMLDGKLLSAVDGDGSNPVTTVGVANGHSYSITGTGEGAGCSLEITIDGIHYGTLSIDADGKFTFEMDQDALNFKDENWHAKLSDFLGDNFRLVAWDDRHDAFTDGKLTDPDMVADQKLEVYLDGANDRPVFVQEGADNATLDATHTAEDGSSLPLWVAGENGVSFKEDSASGGISGNLAGSDAEGDSFTYAIVKPDGTLVQKIEGKYGILELRPDGSYIYTLTVPKSTFDHLNADQLLTDEGFNIRITDEHGASTNGKFQINFQGEHDDFKLGADNLSVTENGGALSRDEGFTDSQSKSSSVAGVDQQDKDAIARGEVEWNLKGGTDGKDGTVVVEGAYGKLVLDPATGKYHYELDNSKIQDWNSEGSNAKSDTEHFTIQAVINGQTVEKEISVTVNGANDRPEWTKGTDDFTGVAKPFVKDTDHTDEIKPDMRFEGSVSGGTDIDDNDNSLQYMLTDGSKQVNGDFSTSTVIKTDYGSFTIDPVTGEYTYTVDSYSSKLADYFRDNPDKDTFTDTIKVVVVDPHGAQSETTREIQITIDKNDWIGGGGSGPEYVDGDLAGAVVEDGDSDQDDTTHESVSGQLNANVDASDSSVFFGVQGANGQTQTGMIDHPEPVDGKYGYITVDPATGKWTYTLFNGENGSDNPVQNLHEGQTVEEEFTVMLNGKVVTTDGKEPAEDGSNVVKITITITGTNDAPEITHFDASKTIHGVEGGVLSAEGTIIATDVDRDDAGKMEDLTAHFDNGTDTMVGKYGTITLVEGENGKWTYTYKLDPAKLEADSEASKYFYKDADGKWHLIAGTDLNDKFTVHVTDGTATVDQEITIKIDGQNFAPERDASVGSVNGTGVTEDGFPVGSNTVESVIAKGDLAAAFTDDQGTGNLHFVFANGKTFMEDPNGYGTWQIDNDGNVVFTLNNESAAVQGLSQADNPTATVKVYAVDGHNVTSAEGVDVNVSIQGTADKPQLIIDKTLTVTEASDTAGTAEGTFYVIDPDAADSRDNLTYTITGPKDGGSETVSAENGGLLTFTNDYGTLTLDPATGKYSFALNSGNDAVRAMKPGELYEITFDVTVKDHDGLEGSGQIVVNIKGTNTAPDIDVNASRTGNTVDTPLVEGATGDDARFGGNIVANDVDADAGDKLTYRFSLTDEQKAEGWTLNADGTVLTTTYGTVTIDADGNYTYTLDNGRAAVLAQDQTAQEVFQVTATDKYGAKSDPVDVTINIVGTNDAPVIDSATGKNNAGTLAFSDADATDTHSLSIVVNGHEYPVTGNSVDIEGVGRFELSPKDADGKVWSWKFTADSKITQNMRTDESTDVNFQFKVSDGREDATSGNLKATITGANARPQIGQAALVLGLTGLVPDADFSISSDDANANPADNSLPLNDVKLDGQDHGDPLTYHFEQIDGSGDVQGAFGTLHFDAATGQYHYTLDTSSENLLKLAEAHANGEELKESFNYTVSDGHWTDTHGSVEVSLDAPSPGAGGSLGDEHAQDAQVVFGGEGAESLHGGSGDDILSGGAGDDYLFGGDGNDILVYNGQTGSTYDGGAGMDVLLVQGEQNMDSLFQSGGLDQNVTNVEVIISGEDVSNLTNMDALSGIGITLGDNRVDLGEGWSKTDGAPEGYDAYSNGGVTITVGSDVHVNTMQEQTDQAAAQIQVENS</sequence>
<keyword evidence="4" id="KW-1185">Reference proteome</keyword>
<dbReference type="SUPFAM" id="SSF51120">
    <property type="entry name" value="beta-Roll"/>
    <property type="match status" value="1"/>
</dbReference>
<proteinExistence type="predicted"/>
<dbReference type="GO" id="GO:0005509">
    <property type="term" value="F:calcium ion binding"/>
    <property type="evidence" value="ECO:0007669"/>
    <property type="project" value="InterPro"/>
</dbReference>
<dbReference type="PROSITE" id="PS00330">
    <property type="entry name" value="HEMOLYSIN_CALCIUM"/>
    <property type="match status" value="1"/>
</dbReference>
<dbReference type="InterPro" id="IPR002126">
    <property type="entry name" value="Cadherin-like_dom"/>
</dbReference>
<feature type="region of interest" description="Disordered" evidence="1">
    <location>
        <begin position="1080"/>
        <end position="1104"/>
    </location>
</feature>
<dbReference type="GO" id="GO:0007156">
    <property type="term" value="P:homophilic cell adhesion via plasma membrane adhesion molecules"/>
    <property type="evidence" value="ECO:0007669"/>
    <property type="project" value="InterPro"/>
</dbReference>
<feature type="region of interest" description="Disordered" evidence="1">
    <location>
        <begin position="1915"/>
        <end position="1940"/>
    </location>
</feature>
<dbReference type="PRINTS" id="PR00313">
    <property type="entry name" value="CABNDNGRPT"/>
</dbReference>
<protein>
    <recommendedName>
        <fullName evidence="2">Cadherin domain-containing protein</fullName>
    </recommendedName>
</protein>
<dbReference type="GO" id="GO:0016020">
    <property type="term" value="C:membrane"/>
    <property type="evidence" value="ECO:0007669"/>
    <property type="project" value="InterPro"/>
</dbReference>
<dbReference type="Gene3D" id="2.60.40.10">
    <property type="entry name" value="Immunoglobulins"/>
    <property type="match status" value="2"/>
</dbReference>
<dbReference type="InterPro" id="IPR018511">
    <property type="entry name" value="Hemolysin-typ_Ca-bd_CS"/>
</dbReference>
<evidence type="ECO:0000313" key="4">
    <source>
        <dbReference type="Proteomes" id="UP000477488"/>
    </source>
</evidence>
<dbReference type="NCBIfam" id="TIGR01965">
    <property type="entry name" value="VCBS_repeat"/>
    <property type="match status" value="17"/>
</dbReference>